<evidence type="ECO:0000313" key="1">
    <source>
        <dbReference type="EMBL" id="CEF83949.1"/>
    </source>
</evidence>
<reference evidence="1 3" key="3">
    <citation type="journal article" date="2015" name="BMC Genomics">
        <title>The completed genome sequence of the pathogenic ascomycete fungus Fusarium graminearum.</title>
        <authorList>
            <person name="King R."/>
            <person name="Urban M."/>
            <person name="Hammond-Kosack M.C."/>
            <person name="Hassani-Pak K."/>
            <person name="Hammond-Kosack K.E."/>
        </authorList>
    </citation>
    <scope>NUCLEOTIDE SEQUENCE [LARGE SCALE GENOMIC DNA]</scope>
    <source>
        <strain evidence="3">ATCC MYA-4620 / CBS 123657 / FGSC 9075 / NRRL 31084 / PH-1</strain>
        <strain evidence="1">PH-1</strain>
    </source>
</reference>
<name>I1RYL2_GIBZE</name>
<dbReference type="Proteomes" id="UP000070720">
    <property type="component" value="Chromosome 4"/>
</dbReference>
<sequence length="222" mass="24923">MITLSPPSKTSLLWRSCPQRRSWQRSRSSTVNHASLKWDLQLKEIERKVDAVCQFLPTAAPTSVVRGESPEDSKPGSDYEKLAMRLHRDLMRGEGFWKTMVPSTSGTGQIEDDMARMGITQGKRVHFSTLPSVNLLRGPNEWIDALMAEALEVDRTLPTVPKRLSPRLGSHHRCPPVHRLPQLLLPSRPCHALQEELGPDQSRVRLPCRLDQDLGLGGSVKV</sequence>
<dbReference type="AlphaFoldDB" id="I1RYL2"/>
<accession>I1RYL2</accession>
<dbReference type="OrthoDB" id="6513042at2759"/>
<evidence type="ECO:0000313" key="2">
    <source>
        <dbReference type="EnsemblFungi" id="CEF83949"/>
    </source>
</evidence>
<dbReference type="VEuPathDB" id="FungiDB:FGRAMPH1_01G27009"/>
<reference evidence="2 3" key="1">
    <citation type="journal article" date="2007" name="Science">
        <title>The Fusarium graminearum genome reveals a link between localized polymorphism and pathogen specialization.</title>
        <authorList>
            <person name="Cuomo C.A."/>
            <person name="Gueldener U."/>
            <person name="Xu J.-R."/>
            <person name="Trail F."/>
            <person name="Turgeon B.G."/>
            <person name="Di Pietro A."/>
            <person name="Walton J.D."/>
            <person name="Ma L.-J."/>
            <person name="Baker S.E."/>
            <person name="Rep M."/>
            <person name="Adam G."/>
            <person name="Antoniw J."/>
            <person name="Baldwin T."/>
            <person name="Calvo S.E."/>
            <person name="Chang Y.-L."/>
            <person name="DeCaprio D."/>
            <person name="Gale L.R."/>
            <person name="Gnerre S."/>
            <person name="Goswami R.S."/>
            <person name="Hammond-Kosack K."/>
            <person name="Harris L.J."/>
            <person name="Hilburn K."/>
            <person name="Kennell J.C."/>
            <person name="Kroken S."/>
            <person name="Magnuson J.K."/>
            <person name="Mannhaupt G."/>
            <person name="Mauceli E.W."/>
            <person name="Mewes H.-W."/>
            <person name="Mitterbauer R."/>
            <person name="Muehlbauer G."/>
            <person name="Muensterkoetter M."/>
            <person name="Nelson D."/>
            <person name="O'Donnell K."/>
            <person name="Ouellet T."/>
            <person name="Qi W."/>
            <person name="Quesneville H."/>
            <person name="Roncero M.I.G."/>
            <person name="Seong K.-Y."/>
            <person name="Tetko I.V."/>
            <person name="Urban M."/>
            <person name="Waalwijk C."/>
            <person name="Ward T.J."/>
            <person name="Yao J."/>
            <person name="Birren B.W."/>
            <person name="Kistler H.C."/>
        </authorList>
    </citation>
    <scope>NUCLEOTIDE SEQUENCE [LARGE SCALE GENOMIC DNA]</scope>
    <source>
        <strain evidence="3">ATCC MYA-4620 / CBS 123657 / FGSC 9075 / NRRL 31084 / PH-1</strain>
        <strain evidence="2">PH-1 / ATCC MYA-4620 / FGSC 9075 / NRRL 31084</strain>
    </source>
</reference>
<dbReference type="InParanoid" id="I1RYL2"/>
<protein>
    <submittedName>
        <fullName evidence="1">Chromosome 4, complete genome</fullName>
    </submittedName>
</protein>
<gene>
    <name evidence="1" type="ORF">FGRAMPH1_01T27009</name>
</gene>
<evidence type="ECO:0000313" key="3">
    <source>
        <dbReference type="Proteomes" id="UP000070720"/>
    </source>
</evidence>
<keyword evidence="3" id="KW-1185">Reference proteome</keyword>
<reference evidence="2 3" key="2">
    <citation type="journal article" date="2010" name="Nature">
        <title>Comparative genomics reveals mobile pathogenicity chromosomes in Fusarium.</title>
        <authorList>
            <person name="Ma L.J."/>
            <person name="van der Does H.C."/>
            <person name="Borkovich K.A."/>
            <person name="Coleman J.J."/>
            <person name="Daboussi M.J."/>
            <person name="Di Pietro A."/>
            <person name="Dufresne M."/>
            <person name="Freitag M."/>
            <person name="Grabherr M."/>
            <person name="Henrissat B."/>
            <person name="Houterman P.M."/>
            <person name="Kang S."/>
            <person name="Shim W.B."/>
            <person name="Woloshuk C."/>
            <person name="Xie X."/>
            <person name="Xu J.R."/>
            <person name="Antoniw J."/>
            <person name="Baker S.E."/>
            <person name="Bluhm B.H."/>
            <person name="Breakspear A."/>
            <person name="Brown D.W."/>
            <person name="Butchko R.A."/>
            <person name="Chapman S."/>
            <person name="Coulson R."/>
            <person name="Coutinho P.M."/>
            <person name="Danchin E.G."/>
            <person name="Diener A."/>
            <person name="Gale L.R."/>
            <person name="Gardiner D.M."/>
            <person name="Goff S."/>
            <person name="Hammond-Kosack K.E."/>
            <person name="Hilburn K."/>
            <person name="Hua-Van A."/>
            <person name="Jonkers W."/>
            <person name="Kazan K."/>
            <person name="Kodira C.D."/>
            <person name="Koehrsen M."/>
            <person name="Kumar L."/>
            <person name="Lee Y.H."/>
            <person name="Li L."/>
            <person name="Manners J.M."/>
            <person name="Miranda-Saavedra D."/>
            <person name="Mukherjee M."/>
            <person name="Park G."/>
            <person name="Park J."/>
            <person name="Park S.Y."/>
            <person name="Proctor R.H."/>
            <person name="Regev A."/>
            <person name="Ruiz-Roldan M.C."/>
            <person name="Sain D."/>
            <person name="Sakthikumar S."/>
            <person name="Sykes S."/>
            <person name="Schwartz D.C."/>
            <person name="Turgeon B.G."/>
            <person name="Wapinski I."/>
            <person name="Yoder O."/>
            <person name="Young S."/>
            <person name="Zeng Q."/>
            <person name="Zhou S."/>
            <person name="Galagan J."/>
            <person name="Cuomo C.A."/>
            <person name="Kistler H.C."/>
            <person name="Rep M."/>
        </authorList>
    </citation>
    <scope>GENOME REANNOTATION</scope>
    <source>
        <strain evidence="3">ATCC MYA-4620 / CBS 123657 / FGSC 9075 / NRRL 31084 / PH-1</strain>
        <strain evidence="2">PH-1 / ATCC MYA-4620 / FGSC 9075 / NRRL 31084</strain>
    </source>
</reference>
<dbReference type="HOGENOM" id="CLU_1245476_0_0_1"/>
<dbReference type="EnsemblFungi" id="CEF83949">
    <property type="protein sequence ID" value="CEF83949"/>
    <property type="gene ID" value="FGRRES_09468"/>
</dbReference>
<organism evidence="1 3">
    <name type="scientific">Gibberella zeae (strain ATCC MYA-4620 / CBS 123657 / FGSC 9075 / NRRL 31084 / PH-1)</name>
    <name type="common">Wheat head blight fungus</name>
    <name type="synonym">Fusarium graminearum</name>
    <dbReference type="NCBI Taxonomy" id="229533"/>
    <lineage>
        <taxon>Eukaryota</taxon>
        <taxon>Fungi</taxon>
        <taxon>Dikarya</taxon>
        <taxon>Ascomycota</taxon>
        <taxon>Pezizomycotina</taxon>
        <taxon>Sordariomycetes</taxon>
        <taxon>Hypocreomycetidae</taxon>
        <taxon>Hypocreales</taxon>
        <taxon>Nectriaceae</taxon>
        <taxon>Fusarium</taxon>
    </lineage>
</organism>
<dbReference type="RefSeq" id="XP_011328255.1">
    <property type="nucleotide sequence ID" value="XM_011329953.1"/>
</dbReference>
<dbReference type="KEGG" id="fgr:FGSG_09468"/>
<accession>A0A098DRH8</accession>
<proteinExistence type="predicted"/>
<dbReference type="EMBL" id="HG970335">
    <property type="protein sequence ID" value="CEF83949.1"/>
    <property type="molecule type" value="Genomic_DNA"/>
</dbReference>
<reference evidence="2" key="4">
    <citation type="submission" date="2017-01" db="UniProtKB">
        <authorList>
            <consortium name="EnsemblFungi"/>
        </authorList>
    </citation>
    <scope>IDENTIFICATION</scope>
    <source>
        <strain evidence="2">PH-1 / ATCC MYA-4620 / FGSC 9075 / NRRL 31084</strain>
    </source>
</reference>